<dbReference type="AlphaFoldDB" id="A0A165M0U3"/>
<protein>
    <submittedName>
        <fullName evidence="2">Uncharacterized protein</fullName>
    </submittedName>
</protein>
<sequence length="137" mass="15018">MDFGPSTDTSEGVKSMPVPPPPTTTACLATTPVDEHTAALWDVERRLVHLQFDHYQRYHLDAAPQWAALVPNDGLVYVANVDGSEGAGERQAWTLSMFHQLRCLDVVRVLSGGYRPPFSDDGDVCCLGLTFFGPGQR</sequence>
<proteinExistence type="predicted"/>
<dbReference type="EMBL" id="KV429112">
    <property type="protein sequence ID" value="KZT65099.1"/>
    <property type="molecule type" value="Genomic_DNA"/>
</dbReference>
<reference evidence="2 3" key="1">
    <citation type="journal article" date="2016" name="Mol. Biol. Evol.">
        <title>Comparative Genomics of Early-Diverging Mushroom-Forming Fungi Provides Insights into the Origins of Lignocellulose Decay Capabilities.</title>
        <authorList>
            <person name="Nagy L.G."/>
            <person name="Riley R."/>
            <person name="Tritt A."/>
            <person name="Adam C."/>
            <person name="Daum C."/>
            <person name="Floudas D."/>
            <person name="Sun H."/>
            <person name="Yadav J.S."/>
            <person name="Pangilinan J."/>
            <person name="Larsson K.H."/>
            <person name="Matsuura K."/>
            <person name="Barry K."/>
            <person name="Labutti K."/>
            <person name="Kuo R."/>
            <person name="Ohm R.A."/>
            <person name="Bhattacharya S.S."/>
            <person name="Shirouzu T."/>
            <person name="Yoshinaga Y."/>
            <person name="Martin F.M."/>
            <person name="Grigoriev I.V."/>
            <person name="Hibbett D.S."/>
        </authorList>
    </citation>
    <scope>NUCLEOTIDE SEQUENCE [LARGE SCALE GENOMIC DNA]</scope>
    <source>
        <strain evidence="2 3">L-15889</strain>
    </source>
</reference>
<accession>A0A165M0U3</accession>
<dbReference type="OrthoDB" id="3687641at2759"/>
<gene>
    <name evidence="2" type="ORF">DAEQUDRAFT_769141</name>
</gene>
<evidence type="ECO:0000313" key="2">
    <source>
        <dbReference type="EMBL" id="KZT65099.1"/>
    </source>
</evidence>
<feature type="region of interest" description="Disordered" evidence="1">
    <location>
        <begin position="1"/>
        <end position="20"/>
    </location>
</feature>
<feature type="compositionally biased region" description="Polar residues" evidence="1">
    <location>
        <begin position="1"/>
        <end position="12"/>
    </location>
</feature>
<name>A0A165M0U3_9APHY</name>
<keyword evidence="3" id="KW-1185">Reference proteome</keyword>
<dbReference type="Proteomes" id="UP000076727">
    <property type="component" value="Unassembled WGS sequence"/>
</dbReference>
<evidence type="ECO:0000313" key="3">
    <source>
        <dbReference type="Proteomes" id="UP000076727"/>
    </source>
</evidence>
<evidence type="ECO:0000256" key="1">
    <source>
        <dbReference type="SAM" id="MobiDB-lite"/>
    </source>
</evidence>
<organism evidence="2 3">
    <name type="scientific">Daedalea quercina L-15889</name>
    <dbReference type="NCBI Taxonomy" id="1314783"/>
    <lineage>
        <taxon>Eukaryota</taxon>
        <taxon>Fungi</taxon>
        <taxon>Dikarya</taxon>
        <taxon>Basidiomycota</taxon>
        <taxon>Agaricomycotina</taxon>
        <taxon>Agaricomycetes</taxon>
        <taxon>Polyporales</taxon>
        <taxon>Fomitopsis</taxon>
    </lineage>
</organism>